<gene>
    <name evidence="3" type="ORF">GIB67_006059</name>
</gene>
<dbReference type="GO" id="GO:0061908">
    <property type="term" value="C:phagophore"/>
    <property type="evidence" value="ECO:0007669"/>
    <property type="project" value="TreeGrafter"/>
</dbReference>
<evidence type="ECO:0000259" key="2">
    <source>
        <dbReference type="Pfam" id="PF04106"/>
    </source>
</evidence>
<comment type="caution">
    <text evidence="3">The sequence shown here is derived from an EMBL/GenBank/DDBJ whole genome shotgun (WGS) entry which is preliminary data.</text>
</comment>
<dbReference type="OrthoDB" id="272162at2759"/>
<dbReference type="GO" id="GO:0034274">
    <property type="term" value="C:Atg12-Atg5-Atg16 complex"/>
    <property type="evidence" value="ECO:0007669"/>
    <property type="project" value="TreeGrafter"/>
</dbReference>
<dbReference type="InterPro" id="IPR048318">
    <property type="entry name" value="ATG5_UblB"/>
</dbReference>
<comment type="function">
    <text evidence="1">Required for autophagy.</text>
</comment>
<keyword evidence="1" id="KW-0072">Autophagy</keyword>
<evidence type="ECO:0000256" key="1">
    <source>
        <dbReference type="RuleBase" id="RU361202"/>
    </source>
</evidence>
<dbReference type="PANTHER" id="PTHR13040">
    <property type="entry name" value="AUTOPHAGY PROTEIN 5"/>
    <property type="match status" value="1"/>
</dbReference>
<keyword evidence="1" id="KW-0963">Cytoplasm</keyword>
<dbReference type="Gene3D" id="3.10.20.90">
    <property type="entry name" value="Phosphatidylinositol 3-kinase Catalytic Subunit, Chain A, domain 1"/>
    <property type="match status" value="1"/>
</dbReference>
<keyword evidence="1" id="KW-0832">Ubl conjugation</keyword>
<dbReference type="GO" id="GO:0019776">
    <property type="term" value="F:Atg8-family ligase activity"/>
    <property type="evidence" value="ECO:0007669"/>
    <property type="project" value="TreeGrafter"/>
</dbReference>
<proteinExistence type="inferred from homology"/>
<keyword evidence="1" id="KW-1017">Isopeptide bond</keyword>
<keyword evidence="1" id="KW-0813">Transport</keyword>
<dbReference type="Proteomes" id="UP000541444">
    <property type="component" value="Unassembled WGS sequence"/>
</dbReference>
<dbReference type="PANTHER" id="PTHR13040:SF2">
    <property type="entry name" value="AUTOPHAGY PROTEIN 5"/>
    <property type="match status" value="1"/>
</dbReference>
<dbReference type="GO" id="GO:0044233">
    <property type="term" value="C:mitochondria-associated endoplasmic reticulum membrane contact site"/>
    <property type="evidence" value="ECO:0007669"/>
    <property type="project" value="TreeGrafter"/>
</dbReference>
<dbReference type="EMBL" id="JACGCM010002114">
    <property type="protein sequence ID" value="KAF6144567.1"/>
    <property type="molecule type" value="Genomic_DNA"/>
</dbReference>
<reference evidence="3 4" key="1">
    <citation type="journal article" date="2020" name="IScience">
        <title>Genome Sequencing of the Endangered Kingdonia uniflora (Circaeasteraceae, Ranunculales) Reveals Potential Mechanisms of Evolutionary Specialization.</title>
        <authorList>
            <person name="Sun Y."/>
            <person name="Deng T."/>
            <person name="Zhang A."/>
            <person name="Moore M.J."/>
            <person name="Landis J.B."/>
            <person name="Lin N."/>
            <person name="Zhang H."/>
            <person name="Zhang X."/>
            <person name="Huang J."/>
            <person name="Zhang X."/>
            <person name="Sun H."/>
            <person name="Wang H."/>
        </authorList>
    </citation>
    <scope>NUCLEOTIDE SEQUENCE [LARGE SCALE GENOMIC DNA]</scope>
    <source>
        <strain evidence="3">TB1705</strain>
        <tissue evidence="3">Leaf</tissue>
    </source>
</reference>
<dbReference type="GO" id="GO:0034045">
    <property type="term" value="C:phagophore assembly site membrane"/>
    <property type="evidence" value="ECO:0007669"/>
    <property type="project" value="TreeGrafter"/>
</dbReference>
<organism evidence="3 4">
    <name type="scientific">Kingdonia uniflora</name>
    <dbReference type="NCBI Taxonomy" id="39325"/>
    <lineage>
        <taxon>Eukaryota</taxon>
        <taxon>Viridiplantae</taxon>
        <taxon>Streptophyta</taxon>
        <taxon>Embryophyta</taxon>
        <taxon>Tracheophyta</taxon>
        <taxon>Spermatophyta</taxon>
        <taxon>Magnoliopsida</taxon>
        <taxon>Ranunculales</taxon>
        <taxon>Circaeasteraceae</taxon>
        <taxon>Kingdonia</taxon>
    </lineage>
</organism>
<keyword evidence="4" id="KW-1185">Reference proteome</keyword>
<comment type="similarity">
    <text evidence="1">Belongs to the ATG5 family.</text>
</comment>
<name>A0A7J7LPL6_9MAGN</name>
<comment type="subcellular location">
    <subcellularLocation>
        <location evidence="1">Cytoplasm</location>
    </subcellularLocation>
</comment>
<dbReference type="Pfam" id="PF04106">
    <property type="entry name" value="ATG5_UblB"/>
    <property type="match status" value="1"/>
</dbReference>
<dbReference type="GO" id="GO:0034727">
    <property type="term" value="P:piecemeal microautophagy of the nucleus"/>
    <property type="evidence" value="ECO:0007669"/>
    <property type="project" value="TreeGrafter"/>
</dbReference>
<dbReference type="AlphaFoldDB" id="A0A7J7LPL6"/>
<evidence type="ECO:0000313" key="3">
    <source>
        <dbReference type="EMBL" id="KAF6144567.1"/>
    </source>
</evidence>
<dbReference type="GO" id="GO:0000422">
    <property type="term" value="P:autophagy of mitochondrion"/>
    <property type="evidence" value="ECO:0007669"/>
    <property type="project" value="TreeGrafter"/>
</dbReference>
<accession>A0A7J7LPL6</accession>
<comment type="subunit">
    <text evidence="1">Conjugated with ATG12.</text>
</comment>
<sequence length="250" mass="28652">MALGNMEGYFRISSKLRLGTSAEEYATKAISDLTQPRQTTSETDISGSSRTDIVEGMGRWLEGGTEKVNLRWRRDSLGELYRGRRVPVRLYVRYIDEAIGDLTDVPSIDSWDEISYINRPVEILREDGKIFTLHDALKILLPEFFEDEPSIDEEISLMELKDASKTPDTDSCNQDSDIAVPEKSEVSREIFDKPHAEDSGRCSSRKPDIKFVRVQGIKPKFDIPFNWLVKNLMYAEHFIHICVYVGRTHD</sequence>
<protein>
    <recommendedName>
        <fullName evidence="1">Autophagy protein 5</fullName>
    </recommendedName>
</protein>
<evidence type="ECO:0000313" key="4">
    <source>
        <dbReference type="Proteomes" id="UP000541444"/>
    </source>
</evidence>
<dbReference type="GO" id="GO:0005776">
    <property type="term" value="C:autophagosome"/>
    <property type="evidence" value="ECO:0007669"/>
    <property type="project" value="TreeGrafter"/>
</dbReference>
<dbReference type="InterPro" id="IPR007239">
    <property type="entry name" value="Atg5"/>
</dbReference>
<dbReference type="GO" id="GO:0006995">
    <property type="term" value="P:cellular response to nitrogen starvation"/>
    <property type="evidence" value="ECO:0007669"/>
    <property type="project" value="TreeGrafter"/>
</dbReference>
<feature type="domain" description="Autophagy protein ATG5 UblB" evidence="2">
    <location>
        <begin position="85"/>
        <end position="243"/>
    </location>
</feature>